<name>A0A0A9BLY4_ARUDO</name>
<dbReference type="AlphaFoldDB" id="A0A0A9BLY4"/>
<organism evidence="1">
    <name type="scientific">Arundo donax</name>
    <name type="common">Giant reed</name>
    <name type="synonym">Donax arundinaceus</name>
    <dbReference type="NCBI Taxonomy" id="35708"/>
    <lineage>
        <taxon>Eukaryota</taxon>
        <taxon>Viridiplantae</taxon>
        <taxon>Streptophyta</taxon>
        <taxon>Embryophyta</taxon>
        <taxon>Tracheophyta</taxon>
        <taxon>Spermatophyta</taxon>
        <taxon>Magnoliopsida</taxon>
        <taxon>Liliopsida</taxon>
        <taxon>Poales</taxon>
        <taxon>Poaceae</taxon>
        <taxon>PACMAD clade</taxon>
        <taxon>Arundinoideae</taxon>
        <taxon>Arundineae</taxon>
        <taxon>Arundo</taxon>
    </lineage>
</organism>
<dbReference type="EMBL" id="GBRH01237613">
    <property type="protein sequence ID" value="JAD60282.1"/>
    <property type="molecule type" value="Transcribed_RNA"/>
</dbReference>
<sequence length="46" mass="4480">MLGAVRWQRHRPATGDAAPAGELDVFGVTARGGVGGASIGAACTGN</sequence>
<evidence type="ECO:0000313" key="1">
    <source>
        <dbReference type="EMBL" id="JAD60282.1"/>
    </source>
</evidence>
<proteinExistence type="predicted"/>
<reference evidence="1" key="2">
    <citation type="journal article" date="2015" name="Data Brief">
        <title>Shoot transcriptome of the giant reed, Arundo donax.</title>
        <authorList>
            <person name="Barrero R.A."/>
            <person name="Guerrero F.D."/>
            <person name="Moolhuijzen P."/>
            <person name="Goolsby J.A."/>
            <person name="Tidwell J."/>
            <person name="Bellgard S.E."/>
            <person name="Bellgard M.I."/>
        </authorList>
    </citation>
    <scope>NUCLEOTIDE SEQUENCE</scope>
    <source>
        <tissue evidence="1">Shoot tissue taken approximately 20 cm above the soil surface</tissue>
    </source>
</reference>
<reference evidence="1" key="1">
    <citation type="submission" date="2014-09" db="EMBL/GenBank/DDBJ databases">
        <authorList>
            <person name="Magalhaes I.L.F."/>
            <person name="Oliveira U."/>
            <person name="Santos F.R."/>
            <person name="Vidigal T.H.D.A."/>
            <person name="Brescovit A.D."/>
            <person name="Santos A.J."/>
        </authorList>
    </citation>
    <scope>NUCLEOTIDE SEQUENCE</scope>
    <source>
        <tissue evidence="1">Shoot tissue taken approximately 20 cm above the soil surface</tissue>
    </source>
</reference>
<protein>
    <submittedName>
        <fullName evidence="1">Uncharacterized protein</fullName>
    </submittedName>
</protein>
<accession>A0A0A9BLY4</accession>